<protein>
    <submittedName>
        <fullName evidence="5">Helix-turn-helix domain-containing protein</fullName>
    </submittedName>
</protein>
<gene>
    <name evidence="5" type="ORF">K1I41_11585</name>
</gene>
<organism evidence="5 6">
    <name type="scientific">Flavobacterium litorale</name>
    <dbReference type="NCBI Taxonomy" id="2856519"/>
    <lineage>
        <taxon>Bacteria</taxon>
        <taxon>Pseudomonadati</taxon>
        <taxon>Bacteroidota</taxon>
        <taxon>Flavobacteriia</taxon>
        <taxon>Flavobacteriales</taxon>
        <taxon>Flavobacteriaceae</taxon>
        <taxon>Flavobacterium</taxon>
    </lineage>
</organism>
<proteinExistence type="predicted"/>
<dbReference type="PANTHER" id="PTHR43280">
    <property type="entry name" value="ARAC-FAMILY TRANSCRIPTIONAL REGULATOR"/>
    <property type="match status" value="1"/>
</dbReference>
<dbReference type="Gene3D" id="1.10.10.60">
    <property type="entry name" value="Homeodomain-like"/>
    <property type="match status" value="1"/>
</dbReference>
<feature type="domain" description="HTH araC/xylS-type" evidence="4">
    <location>
        <begin position="182"/>
        <end position="280"/>
    </location>
</feature>
<dbReference type="EMBL" id="CP080429">
    <property type="protein sequence ID" value="QYJ68152.1"/>
    <property type="molecule type" value="Genomic_DNA"/>
</dbReference>
<dbReference type="PROSITE" id="PS01124">
    <property type="entry name" value="HTH_ARAC_FAMILY_2"/>
    <property type="match status" value="1"/>
</dbReference>
<dbReference type="SUPFAM" id="SSF46689">
    <property type="entry name" value="Homeodomain-like"/>
    <property type="match status" value="1"/>
</dbReference>
<evidence type="ECO:0000313" key="6">
    <source>
        <dbReference type="Proteomes" id="UP000825381"/>
    </source>
</evidence>
<keyword evidence="6" id="KW-1185">Reference proteome</keyword>
<dbReference type="Proteomes" id="UP000825381">
    <property type="component" value="Chromosome"/>
</dbReference>
<evidence type="ECO:0000256" key="1">
    <source>
        <dbReference type="ARBA" id="ARBA00023015"/>
    </source>
</evidence>
<keyword evidence="1" id="KW-0805">Transcription regulation</keyword>
<dbReference type="InterPro" id="IPR018060">
    <property type="entry name" value="HTH_AraC"/>
</dbReference>
<dbReference type="PRINTS" id="PR00032">
    <property type="entry name" value="HTHARAC"/>
</dbReference>
<dbReference type="PANTHER" id="PTHR43280:SF32">
    <property type="entry name" value="TRANSCRIPTIONAL REGULATORY PROTEIN"/>
    <property type="match status" value="1"/>
</dbReference>
<accession>A0ABX8V5P7</accession>
<reference evidence="5 6" key="1">
    <citation type="submission" date="2021-07" db="EMBL/GenBank/DDBJ databases">
        <title>Flavobacterium WSW3-B6 sp.nov, isolated from seaweed.</title>
        <authorList>
            <person name="Muhammad N."/>
            <person name="Ho H."/>
            <person name="Lee Y.-J."/>
            <person name="Nguyen T."/>
            <person name="Ho J."/>
            <person name="Kim S.-G."/>
        </authorList>
    </citation>
    <scope>NUCLEOTIDE SEQUENCE [LARGE SCALE GENOMIC DNA]</scope>
    <source>
        <strain evidence="5 6">WSW3-B6</strain>
    </source>
</reference>
<sequence length="285" mass="33308">MTLTFKDSKINAHFQIIYGSDGFNRKYFTQNKNDQLLTIAWNKGDTQKVVVDEVTYDFPANAILPLVANQTFRFENAEAIVAWQFNRDFYCIIDHDEEVSCVGFLFYGSSQAMFILPDKKEEDKINMLLKVFKDEFETSDAIQGEMLRMLLVRLIITITRLAKKQYIGTQNEEENTKFNLYREYNIMVEKNYRTHHEVQYYASALNKSPKTLANVFALYGKKTPLQIIQERLASEAKRLLYYTDKSVKEIAAEIGFEDTSHFSRFFKKQTSLTPTEFKNSIKNTQ</sequence>
<dbReference type="SMART" id="SM00342">
    <property type="entry name" value="HTH_ARAC"/>
    <property type="match status" value="1"/>
</dbReference>
<dbReference type="InterPro" id="IPR020449">
    <property type="entry name" value="Tscrpt_reg_AraC-type_HTH"/>
</dbReference>
<dbReference type="Pfam" id="PF12833">
    <property type="entry name" value="HTH_18"/>
    <property type="match status" value="1"/>
</dbReference>
<name>A0ABX8V5P7_9FLAO</name>
<dbReference type="InterPro" id="IPR009057">
    <property type="entry name" value="Homeodomain-like_sf"/>
</dbReference>
<keyword evidence="2" id="KW-0238">DNA-binding</keyword>
<evidence type="ECO:0000313" key="5">
    <source>
        <dbReference type="EMBL" id="QYJ68152.1"/>
    </source>
</evidence>
<evidence type="ECO:0000256" key="2">
    <source>
        <dbReference type="ARBA" id="ARBA00023125"/>
    </source>
</evidence>
<dbReference type="RefSeq" id="WP_220640496.1">
    <property type="nucleotide sequence ID" value="NZ_CP080429.1"/>
</dbReference>
<evidence type="ECO:0000256" key="3">
    <source>
        <dbReference type="ARBA" id="ARBA00023163"/>
    </source>
</evidence>
<keyword evidence="3" id="KW-0804">Transcription</keyword>
<evidence type="ECO:0000259" key="4">
    <source>
        <dbReference type="PROSITE" id="PS01124"/>
    </source>
</evidence>